<protein>
    <submittedName>
        <fullName evidence="3">Methyltransferase domain-containing protein</fullName>
    </submittedName>
</protein>
<dbReference type="EMBL" id="JBHSDP010000005">
    <property type="protein sequence ID" value="MFC4326974.1"/>
    <property type="molecule type" value="Genomic_DNA"/>
</dbReference>
<comment type="caution">
    <text evidence="3">The sequence shown here is derived from an EMBL/GenBank/DDBJ whole genome shotgun (WGS) entry which is preliminary data.</text>
</comment>
<dbReference type="Pfam" id="PF03372">
    <property type="entry name" value="Exo_endo_phos"/>
    <property type="match status" value="1"/>
</dbReference>
<sequence length="445" mass="47426">MLLASVNLNQRLGAVGARSDLAAWLREHGVKVVLAQEPFKPADRTPPVLGGFTFAGGDGHLAAWISENLAPPATSSPRTWVQRIELEWLLVLQVHLDAYTGASRRAQLAELAAMAAAEDGRPLLVCGDFNLAPRPEDGLFGEEVSTFTTDMERQVLRQLMQAASLVDTTAGTPPAFTFERVRAGRRSRFRCDIALLSDHLAATASVTPDATVRSGPKAFTDHSALLIDLPVTGRAAEPDDVLFALSELDGQGSAAPAPREYQPHKTAMSRQAPSPASRAVTKHLTGPLAVRSVLDHGCGRGADVAHYRSAGLDAEGFDPHDGFGWPRPERTGFDLVTSMFVLNVLPDPWQRIQALKDAASFVRPGGHVVVVTRSPEEIAKAAADGGWSAHHDGFWSSRSKGTFQRGIDAGEITALALRAGLAPVTDAPVLPLPGVCHAVLAKSRT</sequence>
<dbReference type="InterPro" id="IPR005135">
    <property type="entry name" value="Endo/exonuclease/phosphatase"/>
</dbReference>
<keyword evidence="3" id="KW-0808">Transferase</keyword>
<dbReference type="RefSeq" id="WP_381736894.1">
    <property type="nucleotide sequence ID" value="NZ_JBHSDP010000005.1"/>
</dbReference>
<gene>
    <name evidence="3" type="ORF">ACFPC0_03835</name>
</gene>
<name>A0ABV8T8P9_9ACTN</name>
<dbReference type="SUPFAM" id="SSF56219">
    <property type="entry name" value="DNase I-like"/>
    <property type="match status" value="1"/>
</dbReference>
<dbReference type="GO" id="GO:0008168">
    <property type="term" value="F:methyltransferase activity"/>
    <property type="evidence" value="ECO:0007669"/>
    <property type="project" value="UniProtKB-KW"/>
</dbReference>
<dbReference type="Proteomes" id="UP001595824">
    <property type="component" value="Unassembled WGS sequence"/>
</dbReference>
<evidence type="ECO:0000259" key="2">
    <source>
        <dbReference type="Pfam" id="PF03372"/>
    </source>
</evidence>
<dbReference type="Gene3D" id="3.40.50.150">
    <property type="entry name" value="Vaccinia Virus protein VP39"/>
    <property type="match status" value="1"/>
</dbReference>
<dbReference type="Gene3D" id="3.60.10.10">
    <property type="entry name" value="Endonuclease/exonuclease/phosphatase"/>
    <property type="match status" value="1"/>
</dbReference>
<proteinExistence type="predicted"/>
<organism evidence="3 4">
    <name type="scientific">Streptomyces andamanensis</name>
    <dbReference type="NCBI Taxonomy" id="1565035"/>
    <lineage>
        <taxon>Bacteria</taxon>
        <taxon>Bacillati</taxon>
        <taxon>Actinomycetota</taxon>
        <taxon>Actinomycetes</taxon>
        <taxon>Kitasatosporales</taxon>
        <taxon>Streptomycetaceae</taxon>
        <taxon>Streptomyces</taxon>
    </lineage>
</organism>
<accession>A0ABV8T8P9</accession>
<keyword evidence="3" id="KW-0489">Methyltransferase</keyword>
<evidence type="ECO:0000313" key="3">
    <source>
        <dbReference type="EMBL" id="MFC4326974.1"/>
    </source>
</evidence>
<dbReference type="GO" id="GO:0032259">
    <property type="term" value="P:methylation"/>
    <property type="evidence" value="ECO:0007669"/>
    <property type="project" value="UniProtKB-KW"/>
</dbReference>
<dbReference type="InterPro" id="IPR029063">
    <property type="entry name" value="SAM-dependent_MTases_sf"/>
</dbReference>
<evidence type="ECO:0000256" key="1">
    <source>
        <dbReference type="SAM" id="MobiDB-lite"/>
    </source>
</evidence>
<dbReference type="Pfam" id="PF13489">
    <property type="entry name" value="Methyltransf_23"/>
    <property type="match status" value="1"/>
</dbReference>
<dbReference type="SUPFAM" id="SSF53335">
    <property type="entry name" value="S-adenosyl-L-methionine-dependent methyltransferases"/>
    <property type="match status" value="1"/>
</dbReference>
<feature type="domain" description="Endonuclease/exonuclease/phosphatase" evidence="2">
    <location>
        <begin position="12"/>
        <end position="222"/>
    </location>
</feature>
<keyword evidence="4" id="KW-1185">Reference proteome</keyword>
<dbReference type="InterPro" id="IPR036691">
    <property type="entry name" value="Endo/exonu/phosph_ase_sf"/>
</dbReference>
<reference evidence="4" key="1">
    <citation type="journal article" date="2019" name="Int. J. Syst. Evol. Microbiol.">
        <title>The Global Catalogue of Microorganisms (GCM) 10K type strain sequencing project: providing services to taxonomists for standard genome sequencing and annotation.</title>
        <authorList>
            <consortium name="The Broad Institute Genomics Platform"/>
            <consortium name="The Broad Institute Genome Sequencing Center for Infectious Disease"/>
            <person name="Wu L."/>
            <person name="Ma J."/>
        </authorList>
    </citation>
    <scope>NUCLEOTIDE SEQUENCE [LARGE SCALE GENOMIC DNA]</scope>
    <source>
        <strain evidence="4">PCU 347</strain>
    </source>
</reference>
<feature type="region of interest" description="Disordered" evidence="1">
    <location>
        <begin position="253"/>
        <end position="280"/>
    </location>
</feature>
<evidence type="ECO:0000313" key="4">
    <source>
        <dbReference type="Proteomes" id="UP001595824"/>
    </source>
</evidence>